<organism evidence="2 3">
    <name type="scientific">Tahibacter amnicola</name>
    <dbReference type="NCBI Taxonomy" id="2976241"/>
    <lineage>
        <taxon>Bacteria</taxon>
        <taxon>Pseudomonadati</taxon>
        <taxon>Pseudomonadota</taxon>
        <taxon>Gammaproteobacteria</taxon>
        <taxon>Lysobacterales</taxon>
        <taxon>Rhodanobacteraceae</taxon>
        <taxon>Tahibacter</taxon>
    </lineage>
</organism>
<dbReference type="InterPro" id="IPR038140">
    <property type="entry name" value="DotD_sf"/>
</dbReference>
<keyword evidence="3" id="KW-1185">Reference proteome</keyword>
<dbReference type="EMBL" id="CP104694">
    <property type="protein sequence ID" value="UXI68339.1"/>
    <property type="molecule type" value="Genomic_DNA"/>
</dbReference>
<feature type="compositionally biased region" description="Gly residues" evidence="1">
    <location>
        <begin position="16"/>
        <end position="26"/>
    </location>
</feature>
<feature type="region of interest" description="Disordered" evidence="1">
    <location>
        <begin position="15"/>
        <end position="36"/>
    </location>
</feature>
<evidence type="ECO:0000256" key="1">
    <source>
        <dbReference type="SAM" id="MobiDB-lite"/>
    </source>
</evidence>
<sequence>MSSFKPEDFIDAGISSLGGDGTGPGGCASRAPRPAGNDTEAFASRLIADRVDIAAQAQRDYVAWVAEEKRDSQHRFESIDTDAIDVDYIGRPVELLRAFARRYGLRFVTLGHEDDLRVVNVRMGSTTPMEVIRNVSRQISPYAEVMVDRDDRVLRLVFKG</sequence>
<protein>
    <submittedName>
        <fullName evidence="2">DotD/TraH family lipoprotein</fullName>
    </submittedName>
</protein>
<keyword evidence="2" id="KW-0449">Lipoprotein</keyword>
<evidence type="ECO:0000313" key="2">
    <source>
        <dbReference type="EMBL" id="UXI68339.1"/>
    </source>
</evidence>
<gene>
    <name evidence="2" type="ORF">N4264_01425</name>
</gene>
<dbReference type="Gene3D" id="3.55.50.60">
    <property type="entry name" value="DotD protein"/>
    <property type="match status" value="1"/>
</dbReference>
<proteinExistence type="predicted"/>
<reference evidence="2" key="1">
    <citation type="submission" date="2022-09" db="EMBL/GenBank/DDBJ databases">
        <title>Tahibacter sp. nov., isolated from a fresh water.</title>
        <authorList>
            <person name="Baek J.H."/>
            <person name="Lee J.K."/>
            <person name="Kim J.M."/>
            <person name="Jeon C.O."/>
        </authorList>
    </citation>
    <scope>NUCLEOTIDE SEQUENCE</scope>
    <source>
        <strain evidence="2">W38</strain>
    </source>
</reference>
<accession>A0ABY6BEQ4</accession>
<evidence type="ECO:0000313" key="3">
    <source>
        <dbReference type="Proteomes" id="UP001064632"/>
    </source>
</evidence>
<dbReference type="Proteomes" id="UP001064632">
    <property type="component" value="Chromosome"/>
</dbReference>
<dbReference type="RefSeq" id="WP_261695299.1">
    <property type="nucleotide sequence ID" value="NZ_CP104694.1"/>
</dbReference>
<name>A0ABY6BEQ4_9GAMM</name>